<dbReference type="STRING" id="244447.ENSCSEP00000015604"/>
<feature type="domain" description="RWD" evidence="17">
    <location>
        <begin position="9"/>
        <end position="117"/>
    </location>
</feature>
<dbReference type="InterPro" id="IPR039133">
    <property type="entry name" value="RNF25"/>
</dbReference>
<evidence type="ECO:0000256" key="15">
    <source>
        <dbReference type="SAM" id="MobiDB-lite"/>
    </source>
</evidence>
<dbReference type="PANTHER" id="PTHR13198">
    <property type="entry name" value="RING FINGER PROTEIN 25"/>
    <property type="match status" value="1"/>
</dbReference>
<reference evidence="18" key="3">
    <citation type="submission" date="2025-09" db="UniProtKB">
        <authorList>
            <consortium name="Ensembl"/>
        </authorList>
    </citation>
    <scope>IDENTIFICATION</scope>
</reference>
<keyword evidence="9" id="KW-0833">Ubl conjugation pathway</keyword>
<dbReference type="PROSITE" id="PS50908">
    <property type="entry name" value="RWD"/>
    <property type="match status" value="1"/>
</dbReference>
<dbReference type="SMART" id="SM00591">
    <property type="entry name" value="RWD"/>
    <property type="match status" value="1"/>
</dbReference>
<dbReference type="Pfam" id="PF05773">
    <property type="entry name" value="RWD"/>
    <property type="match status" value="1"/>
</dbReference>
<dbReference type="KEGG" id="csem:103393465"/>
<evidence type="ECO:0000256" key="6">
    <source>
        <dbReference type="ARBA" id="ARBA00022679"/>
    </source>
</evidence>
<dbReference type="EC" id="2.3.2.27" evidence="4"/>
<evidence type="ECO:0000313" key="18">
    <source>
        <dbReference type="Ensembl" id="ENSCSEP00000015604.1"/>
    </source>
</evidence>
<evidence type="ECO:0000256" key="7">
    <source>
        <dbReference type="ARBA" id="ARBA00022723"/>
    </source>
</evidence>
<dbReference type="PANTHER" id="PTHR13198:SF4">
    <property type="entry name" value="E3 UBIQUITIN-PROTEIN LIGASE RNF25"/>
    <property type="match status" value="1"/>
</dbReference>
<dbReference type="InterPro" id="IPR016135">
    <property type="entry name" value="UBQ-conjugating_enzyme/RWD"/>
</dbReference>
<dbReference type="OMA" id="YQHHNRR"/>
<dbReference type="InParanoid" id="A0A3P8VMX8"/>
<comment type="subcellular location">
    <subcellularLocation>
        <location evidence="2">Cytoplasm</location>
    </subcellularLocation>
</comment>
<keyword evidence="5" id="KW-0963">Cytoplasm</keyword>
<dbReference type="PROSITE" id="PS50089">
    <property type="entry name" value="ZF_RING_2"/>
    <property type="match status" value="1"/>
</dbReference>
<sequence length="445" mass="49893">MAAESDVLSEIEVLQSIYLDELQVKETENRGWEVSLVLYPSTAEDSMSQFVRLTLMLTLDQQYPGSSPIISIHNPRGLSDDKLSSVQKCLQLEAQSSLGSPVLYQLIEKAKEILTESNIPHGNCVICLYGFKEEEAFTKTSCYHYFHSHCLGRYACHSEQELHQREKELEEDKTREKLQPQELSVVCPVCREPLDYDLDQLLASPAPQLPELDQAVIGADFQQKWMELQRLRERQRSRGGIIDLEVESNRFLIHINEVPPVDTLNGPPEPTASNAPPDEEGGMKAEHSVFGPTQRRGGPGHRRHNRGIGPRRGGGSRHQPGQAAAVTERLDKLGLSTAHTHGTVTEQELADLHHPAQEHTEPRDPVTVRGFHPDGRMDTKHTADSVGSHAPPGRRRGPHRLFRQPSRNRGGPGNHHYRGARFHSGHSRGFQQPFEEMARGREGAL</sequence>
<dbReference type="SUPFAM" id="SSF54495">
    <property type="entry name" value="UBC-like"/>
    <property type="match status" value="1"/>
</dbReference>
<feature type="compositionally biased region" description="Basic residues" evidence="15">
    <location>
        <begin position="392"/>
        <end position="402"/>
    </location>
</feature>
<dbReference type="CDD" id="cd16470">
    <property type="entry name" value="RING-H2_RNF25"/>
    <property type="match status" value="1"/>
</dbReference>
<evidence type="ECO:0000313" key="19">
    <source>
        <dbReference type="Proteomes" id="UP000265120"/>
    </source>
</evidence>
<feature type="compositionally biased region" description="Basic residues" evidence="15">
    <location>
        <begin position="415"/>
        <end position="426"/>
    </location>
</feature>
<keyword evidence="19" id="KW-1185">Reference proteome</keyword>
<dbReference type="InterPro" id="IPR006575">
    <property type="entry name" value="RWD_dom"/>
</dbReference>
<keyword evidence="8 14" id="KW-0863">Zinc-finger</keyword>
<evidence type="ECO:0000256" key="14">
    <source>
        <dbReference type="PROSITE-ProRule" id="PRU00175"/>
    </source>
</evidence>
<dbReference type="FunFam" id="3.30.40.10:FF:000215">
    <property type="entry name" value="E3 ubiquitin-protein ligase RNF25"/>
    <property type="match status" value="1"/>
</dbReference>
<reference evidence="18" key="2">
    <citation type="submission" date="2025-08" db="UniProtKB">
        <authorList>
            <consortium name="Ensembl"/>
        </authorList>
    </citation>
    <scope>IDENTIFICATION</scope>
</reference>
<dbReference type="Proteomes" id="UP000265120">
    <property type="component" value="Chromosome 17"/>
</dbReference>
<evidence type="ECO:0000256" key="4">
    <source>
        <dbReference type="ARBA" id="ARBA00012483"/>
    </source>
</evidence>
<evidence type="ECO:0000256" key="3">
    <source>
        <dbReference type="ARBA" id="ARBA00004906"/>
    </source>
</evidence>
<dbReference type="GO" id="GO:0090263">
    <property type="term" value="P:positive regulation of canonical Wnt signaling pathway"/>
    <property type="evidence" value="ECO:0007669"/>
    <property type="project" value="Ensembl"/>
</dbReference>
<comment type="pathway">
    <text evidence="3">Protein modification; protein ubiquitination.</text>
</comment>
<feature type="compositionally biased region" description="Basic and acidic residues" evidence="15">
    <location>
        <begin position="436"/>
        <end position="445"/>
    </location>
</feature>
<evidence type="ECO:0000256" key="5">
    <source>
        <dbReference type="ARBA" id="ARBA00022490"/>
    </source>
</evidence>
<feature type="region of interest" description="Disordered" evidence="15">
    <location>
        <begin position="260"/>
        <end position="325"/>
    </location>
</feature>
<evidence type="ECO:0000256" key="8">
    <source>
        <dbReference type="ARBA" id="ARBA00022771"/>
    </source>
</evidence>
<dbReference type="GeneTree" id="ENSGT00390000001557"/>
<dbReference type="SMART" id="SM00184">
    <property type="entry name" value="RING"/>
    <property type="match status" value="1"/>
</dbReference>
<dbReference type="Gene3D" id="3.30.40.10">
    <property type="entry name" value="Zinc/RING finger domain, C3HC4 (zinc finger)"/>
    <property type="match status" value="1"/>
</dbReference>
<dbReference type="Ensembl" id="ENSCSET00000015796.1">
    <property type="protein sequence ID" value="ENSCSEP00000015604.1"/>
    <property type="gene ID" value="ENSCSEG00000010034.1"/>
</dbReference>
<dbReference type="SUPFAM" id="SSF57850">
    <property type="entry name" value="RING/U-box"/>
    <property type="match status" value="1"/>
</dbReference>
<reference evidence="18 19" key="1">
    <citation type="journal article" date="2014" name="Nat. Genet.">
        <title>Whole-genome sequence of a flatfish provides insights into ZW sex chromosome evolution and adaptation to a benthic lifestyle.</title>
        <authorList>
            <person name="Chen S."/>
            <person name="Zhang G."/>
            <person name="Shao C."/>
            <person name="Huang Q."/>
            <person name="Liu G."/>
            <person name="Zhang P."/>
            <person name="Song W."/>
            <person name="An N."/>
            <person name="Chalopin D."/>
            <person name="Volff J.N."/>
            <person name="Hong Y."/>
            <person name="Li Q."/>
            <person name="Sha Z."/>
            <person name="Zhou H."/>
            <person name="Xie M."/>
            <person name="Yu Q."/>
            <person name="Liu Y."/>
            <person name="Xiang H."/>
            <person name="Wang N."/>
            <person name="Wu K."/>
            <person name="Yang C."/>
            <person name="Zhou Q."/>
            <person name="Liao X."/>
            <person name="Yang L."/>
            <person name="Hu Q."/>
            <person name="Zhang J."/>
            <person name="Meng L."/>
            <person name="Jin L."/>
            <person name="Tian Y."/>
            <person name="Lian J."/>
            <person name="Yang J."/>
            <person name="Miao G."/>
            <person name="Liu S."/>
            <person name="Liang Z."/>
            <person name="Yan F."/>
            <person name="Li Y."/>
            <person name="Sun B."/>
            <person name="Zhang H."/>
            <person name="Zhang J."/>
            <person name="Zhu Y."/>
            <person name="Du M."/>
            <person name="Zhao Y."/>
            <person name="Schartl M."/>
            <person name="Tang Q."/>
            <person name="Wang J."/>
        </authorList>
    </citation>
    <scope>NUCLEOTIDE SEQUENCE</scope>
</reference>
<dbReference type="Gene3D" id="3.10.110.10">
    <property type="entry name" value="Ubiquitin Conjugating Enzyme"/>
    <property type="match status" value="1"/>
</dbReference>
<evidence type="ECO:0000256" key="1">
    <source>
        <dbReference type="ARBA" id="ARBA00000900"/>
    </source>
</evidence>
<dbReference type="CTD" id="64320"/>
<dbReference type="GO" id="GO:0005634">
    <property type="term" value="C:nucleus"/>
    <property type="evidence" value="ECO:0007669"/>
    <property type="project" value="TreeGrafter"/>
</dbReference>
<dbReference type="InterPro" id="IPR001841">
    <property type="entry name" value="Znf_RING"/>
</dbReference>
<keyword evidence="6" id="KW-0808">Transferase</keyword>
<evidence type="ECO:0000256" key="13">
    <source>
        <dbReference type="ARBA" id="ARBA00075535"/>
    </source>
</evidence>
<dbReference type="OrthoDB" id="432311at2759"/>
<dbReference type="RefSeq" id="XP_008328660.1">
    <property type="nucleotide sequence ID" value="XM_008330438.3"/>
</dbReference>
<dbReference type="AlphaFoldDB" id="A0A3P8VMX8"/>
<keyword evidence="10" id="KW-0862">Zinc</keyword>
<dbReference type="GO" id="GO:0061630">
    <property type="term" value="F:ubiquitin protein ligase activity"/>
    <property type="evidence" value="ECO:0007669"/>
    <property type="project" value="UniProtKB-EC"/>
</dbReference>
<evidence type="ECO:0000256" key="2">
    <source>
        <dbReference type="ARBA" id="ARBA00004496"/>
    </source>
</evidence>
<accession>A0A3P8VMX8</accession>
<evidence type="ECO:0000256" key="11">
    <source>
        <dbReference type="ARBA" id="ARBA00060737"/>
    </source>
</evidence>
<dbReference type="GO" id="GO:0005737">
    <property type="term" value="C:cytoplasm"/>
    <property type="evidence" value="ECO:0007669"/>
    <property type="project" value="UniProtKB-SubCell"/>
</dbReference>
<feature type="domain" description="RING-type" evidence="16">
    <location>
        <begin position="124"/>
        <end position="191"/>
    </location>
</feature>
<evidence type="ECO:0000259" key="16">
    <source>
        <dbReference type="PROSITE" id="PS50089"/>
    </source>
</evidence>
<evidence type="ECO:0000259" key="17">
    <source>
        <dbReference type="PROSITE" id="PS50908"/>
    </source>
</evidence>
<dbReference type="GO" id="GO:0016567">
    <property type="term" value="P:protein ubiquitination"/>
    <property type="evidence" value="ECO:0007669"/>
    <property type="project" value="TreeGrafter"/>
</dbReference>
<keyword evidence="7" id="KW-0479">Metal-binding</keyword>
<name>A0A3P8VMX8_CYNSE</name>
<dbReference type="GeneID" id="103393465"/>
<evidence type="ECO:0000256" key="9">
    <source>
        <dbReference type="ARBA" id="ARBA00022786"/>
    </source>
</evidence>
<dbReference type="InterPro" id="IPR013083">
    <property type="entry name" value="Znf_RING/FYVE/PHD"/>
</dbReference>
<organism evidence="18 19">
    <name type="scientific">Cynoglossus semilaevis</name>
    <name type="common">Tongue sole</name>
    <dbReference type="NCBI Taxonomy" id="244447"/>
    <lineage>
        <taxon>Eukaryota</taxon>
        <taxon>Metazoa</taxon>
        <taxon>Chordata</taxon>
        <taxon>Craniata</taxon>
        <taxon>Vertebrata</taxon>
        <taxon>Euteleostomi</taxon>
        <taxon>Actinopterygii</taxon>
        <taxon>Neopterygii</taxon>
        <taxon>Teleostei</taxon>
        <taxon>Neoteleostei</taxon>
        <taxon>Acanthomorphata</taxon>
        <taxon>Carangaria</taxon>
        <taxon>Pleuronectiformes</taxon>
        <taxon>Pleuronectoidei</taxon>
        <taxon>Cynoglossidae</taxon>
        <taxon>Cynoglossinae</taxon>
        <taxon>Cynoglossus</taxon>
    </lineage>
</organism>
<evidence type="ECO:0000256" key="10">
    <source>
        <dbReference type="ARBA" id="ARBA00022833"/>
    </source>
</evidence>
<protein>
    <recommendedName>
        <fullName evidence="12">E3 ubiquitin-protein ligase RNF25</fullName>
        <ecNumber evidence="4">2.3.2.27</ecNumber>
    </recommendedName>
    <alternativeName>
        <fullName evidence="13">RING finger protein 25</fullName>
    </alternativeName>
</protein>
<dbReference type="Pfam" id="PF17123">
    <property type="entry name" value="zf-RING_11"/>
    <property type="match status" value="1"/>
</dbReference>
<dbReference type="GO" id="GO:0008270">
    <property type="term" value="F:zinc ion binding"/>
    <property type="evidence" value="ECO:0007669"/>
    <property type="project" value="UniProtKB-KW"/>
</dbReference>
<proteinExistence type="inferred from homology"/>
<feature type="region of interest" description="Disordered" evidence="15">
    <location>
        <begin position="376"/>
        <end position="445"/>
    </location>
</feature>
<comment type="catalytic activity">
    <reaction evidence="1">
        <text>S-ubiquitinyl-[E2 ubiquitin-conjugating enzyme]-L-cysteine + [acceptor protein]-L-lysine = [E2 ubiquitin-conjugating enzyme]-L-cysteine + N(6)-ubiquitinyl-[acceptor protein]-L-lysine.</text>
        <dbReference type="EC" id="2.3.2.27"/>
    </reaction>
</comment>
<comment type="similarity">
    <text evidence="11">Belongs to the RNF25 family.</text>
</comment>
<evidence type="ECO:0000256" key="12">
    <source>
        <dbReference type="ARBA" id="ARBA00067354"/>
    </source>
</evidence>
<dbReference type="FunFam" id="3.10.110.10:FF:000052">
    <property type="entry name" value="Putative e3 ubiquitin-protein ligase rnf25"/>
    <property type="match status" value="1"/>
</dbReference>
<dbReference type="CDD" id="cd23818">
    <property type="entry name" value="RWD_RNF25"/>
    <property type="match status" value="1"/>
</dbReference>